<dbReference type="Pfam" id="PF00175">
    <property type="entry name" value="NAD_binding_1"/>
    <property type="match status" value="1"/>
</dbReference>
<dbReference type="InterPro" id="IPR018506">
    <property type="entry name" value="Cyt_B5_heme-BS"/>
</dbReference>
<keyword evidence="9" id="KW-0500">Molybdenum</keyword>
<dbReference type="SUPFAM" id="SSF56524">
    <property type="entry name" value="Oxidoreductase molybdopterin-binding domain"/>
    <property type="match status" value="1"/>
</dbReference>
<dbReference type="PANTHER" id="PTHR19372">
    <property type="entry name" value="SULFITE REDUCTASE"/>
    <property type="match status" value="1"/>
</dbReference>
<comment type="similarity">
    <text evidence="6">Belongs to the nitrate reductase family.</text>
</comment>
<dbReference type="SUPFAM" id="SSF55856">
    <property type="entry name" value="Cytochrome b5-like heme/steroid binding domain"/>
    <property type="match status" value="1"/>
</dbReference>
<evidence type="ECO:0000256" key="6">
    <source>
        <dbReference type="ARBA" id="ARBA00006253"/>
    </source>
</evidence>
<comment type="subunit">
    <text evidence="7">Homodimer.</text>
</comment>
<dbReference type="GO" id="GO:0042128">
    <property type="term" value="P:nitrate assimilation"/>
    <property type="evidence" value="ECO:0007669"/>
    <property type="project" value="UniProtKB-KW"/>
</dbReference>
<evidence type="ECO:0000256" key="13">
    <source>
        <dbReference type="ARBA" id="ARBA00023004"/>
    </source>
</evidence>
<feature type="domain" description="Cytochrome b5 heme-binding" evidence="15">
    <location>
        <begin position="363"/>
        <end position="438"/>
    </location>
</feature>
<comment type="cofactor">
    <cofactor evidence="2">
        <name>heme</name>
        <dbReference type="ChEBI" id="CHEBI:30413"/>
    </cofactor>
</comment>
<evidence type="ECO:0000256" key="9">
    <source>
        <dbReference type="ARBA" id="ARBA00022505"/>
    </source>
</evidence>
<keyword evidence="14" id="KW-0534">Nitrate assimilation</keyword>
<dbReference type="Pfam" id="PF03404">
    <property type="entry name" value="Mo-co_dimer"/>
    <property type="match status" value="1"/>
</dbReference>
<dbReference type="PRINTS" id="PR00406">
    <property type="entry name" value="CYTB5RDTASE"/>
</dbReference>
<comment type="pathway">
    <text evidence="4">Sulfur metabolism.</text>
</comment>
<dbReference type="GO" id="GO:0020037">
    <property type="term" value="F:heme binding"/>
    <property type="evidence" value="ECO:0007669"/>
    <property type="project" value="InterPro"/>
</dbReference>
<evidence type="ECO:0000256" key="10">
    <source>
        <dbReference type="ARBA" id="ARBA00022617"/>
    </source>
</evidence>
<evidence type="ECO:0000256" key="14">
    <source>
        <dbReference type="ARBA" id="ARBA00023063"/>
    </source>
</evidence>
<dbReference type="InterPro" id="IPR014756">
    <property type="entry name" value="Ig_E-set"/>
</dbReference>
<dbReference type="PROSITE" id="PS50255">
    <property type="entry name" value="CYTOCHROME_B5_2"/>
    <property type="match status" value="1"/>
</dbReference>
<keyword evidence="13" id="KW-0408">Iron</keyword>
<comment type="pathway">
    <text evidence="5">Energy metabolism; sulfur metabolism.</text>
</comment>
<dbReference type="SUPFAM" id="SSF63380">
    <property type="entry name" value="Riboflavin synthase domain-like"/>
    <property type="match status" value="1"/>
</dbReference>
<comment type="cofactor">
    <cofactor evidence="1">
        <name>Mo-molybdopterin</name>
        <dbReference type="ChEBI" id="CHEBI:71302"/>
    </cofactor>
</comment>
<dbReference type="SMART" id="SM01117">
    <property type="entry name" value="Cyt-b5"/>
    <property type="match status" value="1"/>
</dbReference>
<dbReference type="SUPFAM" id="SSF81296">
    <property type="entry name" value="E set domains"/>
    <property type="match status" value="1"/>
</dbReference>
<gene>
    <name evidence="18" type="ORF">GPM918_LOCUS28168</name>
    <name evidence="17" type="ORF">OVA965_LOCUS20116</name>
    <name evidence="20" type="ORF">SRO942_LOCUS28638</name>
    <name evidence="19" type="ORF">TMI583_LOCUS20396</name>
</gene>
<dbReference type="UniPathway" id="UPA00096"/>
<dbReference type="InterPro" id="IPR008335">
    <property type="entry name" value="Mopterin_OxRdtase_euk"/>
</dbReference>
<dbReference type="InterPro" id="IPR001199">
    <property type="entry name" value="Cyt_B5-like_heme/steroid-bd"/>
</dbReference>
<dbReference type="PROSITE" id="PS51384">
    <property type="entry name" value="FAD_FR"/>
    <property type="match status" value="1"/>
</dbReference>
<dbReference type="InterPro" id="IPR001433">
    <property type="entry name" value="OxRdtase_FAD/NAD-bd"/>
</dbReference>
<comment type="function">
    <text evidence="3">Nitrate reductase is a key enzyme involved in the first step of nitrate assimilation in plants, fungi and bacteria.</text>
</comment>
<evidence type="ECO:0000256" key="5">
    <source>
        <dbReference type="ARBA" id="ARBA00004971"/>
    </source>
</evidence>
<organism evidence="18 21">
    <name type="scientific">Didymodactylos carnosus</name>
    <dbReference type="NCBI Taxonomy" id="1234261"/>
    <lineage>
        <taxon>Eukaryota</taxon>
        <taxon>Metazoa</taxon>
        <taxon>Spiralia</taxon>
        <taxon>Gnathifera</taxon>
        <taxon>Rotifera</taxon>
        <taxon>Eurotatoria</taxon>
        <taxon>Bdelloidea</taxon>
        <taxon>Philodinida</taxon>
        <taxon>Philodinidae</taxon>
        <taxon>Didymodactylos</taxon>
    </lineage>
</organism>
<evidence type="ECO:0000259" key="16">
    <source>
        <dbReference type="PROSITE" id="PS51384"/>
    </source>
</evidence>
<dbReference type="EMBL" id="CAJNOQ010012174">
    <property type="protein sequence ID" value="CAF1293728.1"/>
    <property type="molecule type" value="Genomic_DNA"/>
</dbReference>
<dbReference type="CDD" id="cd06183">
    <property type="entry name" value="cyt_b5_reduct_like"/>
    <property type="match status" value="1"/>
</dbReference>
<dbReference type="Gene3D" id="3.10.120.10">
    <property type="entry name" value="Cytochrome b5-like heme/steroid binding domain"/>
    <property type="match status" value="1"/>
</dbReference>
<sequence length="710" mass="80970">LVNREVELSITDIVALPSQTIPVTLVCAGNRRKEQNMYRQTIGFNWGSAAVSTSMWKGVLLKDILTLVVGGIKSQARWVCFEGVEQLPNGTYGTSIPIGHALNEQMDVMIAYEMNGERLPPDHGYPVRMIIPGCIGGRMVKWLKKIEVTETESSSYLHYHDNRVLPAHVIDADIAENERWWYKPDYIIMNLNINSVITSPHHNELLTIKQPDDTYTLQGYAYTGGNRKVIRVEVSFDEGLTFELTNIKHPELDCESNTNDLYFRPRYWCWVFWSFPVETRRLIHCQELIVRAWDSAQNSQPQSLTWNIMGMMNNCYFSVKISRIDNETLKFEHPTVPGNNTGDGWLKKQFQEQKTTKTVTTGTKFFTMNEVSTHNTNQDCWIIIDNKVYNPTPFLSEHPGGGDSITLNGGTDCSDEFNAIHSKKAHQMLEKYYIGDLLSSQVPINNTPCTSSSITQWQSVTLEEKVSLSKDHRQLKFRLQNPEVSLGLSAGNHILLKAKIDKKTIIRAYTPSSPPNRIGSFDLAIKVYGSKNGGIFSRYLDTLQQGDKIDIRGPLGGNFVYQGAGKYLADFGKKKGFAKEIGMVCAGTGITPMFQIIQYIYNEDNNNQRPFVSLIYGSQTKYNILLHKELQSMVNDRLRIRYVLSRDGERRRINKDEIKSNLFPFNNTDITNDEKVILLCGSEQMIHDTFRPILSEIFDDTWIDDHVFVF</sequence>
<dbReference type="Proteomes" id="UP000682733">
    <property type="component" value="Unassembled WGS sequence"/>
</dbReference>
<dbReference type="InterPro" id="IPR036400">
    <property type="entry name" value="Cyt_B5-like_heme/steroid_sf"/>
</dbReference>
<accession>A0A815D6Q9</accession>
<keyword evidence="10" id="KW-0349">Heme</keyword>
<evidence type="ECO:0000313" key="20">
    <source>
        <dbReference type="EMBL" id="CAF4104329.1"/>
    </source>
</evidence>
<evidence type="ECO:0000256" key="1">
    <source>
        <dbReference type="ARBA" id="ARBA00001924"/>
    </source>
</evidence>
<feature type="non-terminal residue" evidence="18">
    <location>
        <position position="710"/>
    </location>
</feature>
<dbReference type="EC" id="1.8.3.1" evidence="8"/>
<dbReference type="Proteomes" id="UP000681722">
    <property type="component" value="Unassembled WGS sequence"/>
</dbReference>
<dbReference type="PROSITE" id="PS00191">
    <property type="entry name" value="CYTOCHROME_B5_1"/>
    <property type="match status" value="1"/>
</dbReference>
<dbReference type="Gene3D" id="3.90.420.10">
    <property type="entry name" value="Oxidoreductase, molybdopterin-binding domain"/>
    <property type="match status" value="1"/>
</dbReference>
<keyword evidence="21" id="KW-1185">Reference proteome</keyword>
<dbReference type="InterPro" id="IPR017927">
    <property type="entry name" value="FAD-bd_FR_type"/>
</dbReference>
<evidence type="ECO:0000313" key="21">
    <source>
        <dbReference type="Proteomes" id="UP000663829"/>
    </source>
</evidence>
<dbReference type="Pfam" id="PF00173">
    <property type="entry name" value="Cyt-b5"/>
    <property type="match status" value="1"/>
</dbReference>
<evidence type="ECO:0000256" key="11">
    <source>
        <dbReference type="ARBA" id="ARBA00022723"/>
    </source>
</evidence>
<dbReference type="Proteomes" id="UP000663829">
    <property type="component" value="Unassembled WGS sequence"/>
</dbReference>
<evidence type="ECO:0000313" key="18">
    <source>
        <dbReference type="EMBL" id="CAF1293728.1"/>
    </source>
</evidence>
<dbReference type="InterPro" id="IPR008333">
    <property type="entry name" value="Cbr1-like_FAD-bd_dom"/>
</dbReference>
<evidence type="ECO:0000256" key="12">
    <source>
        <dbReference type="ARBA" id="ARBA00023002"/>
    </source>
</evidence>
<reference evidence="18" key="1">
    <citation type="submission" date="2021-02" db="EMBL/GenBank/DDBJ databases">
        <authorList>
            <person name="Nowell W R."/>
        </authorList>
    </citation>
    <scope>NUCLEOTIDE SEQUENCE</scope>
</reference>
<proteinExistence type="inferred from homology"/>
<dbReference type="InterPro" id="IPR039261">
    <property type="entry name" value="FNR_nucleotide-bd"/>
</dbReference>
<dbReference type="EMBL" id="CAJOBC010034035">
    <property type="protein sequence ID" value="CAF4104329.1"/>
    <property type="molecule type" value="Genomic_DNA"/>
</dbReference>
<dbReference type="EMBL" id="CAJNOK010010586">
    <property type="protein sequence ID" value="CAF1119601.1"/>
    <property type="molecule type" value="Genomic_DNA"/>
</dbReference>
<dbReference type="GO" id="GO:0006790">
    <property type="term" value="P:sulfur compound metabolic process"/>
    <property type="evidence" value="ECO:0007669"/>
    <property type="project" value="UniProtKB-UniPathway"/>
</dbReference>
<dbReference type="SUPFAM" id="SSF52343">
    <property type="entry name" value="Ferredoxin reductase-like, C-terminal NADP-linked domain"/>
    <property type="match status" value="1"/>
</dbReference>
<comment type="caution">
    <text evidence="18">The sequence shown here is derived from an EMBL/GenBank/DDBJ whole genome shotgun (WGS) entry which is preliminary data.</text>
</comment>
<dbReference type="InterPro" id="IPR017938">
    <property type="entry name" value="Riboflavin_synthase-like_b-brl"/>
</dbReference>
<dbReference type="Gene3D" id="2.40.30.10">
    <property type="entry name" value="Translation factors"/>
    <property type="match status" value="1"/>
</dbReference>
<evidence type="ECO:0000256" key="8">
    <source>
        <dbReference type="ARBA" id="ARBA00012505"/>
    </source>
</evidence>
<dbReference type="Gene3D" id="3.40.50.80">
    <property type="entry name" value="Nucleotide-binding domain of ferredoxin-NADP reductase (FNR) module"/>
    <property type="match status" value="1"/>
</dbReference>
<evidence type="ECO:0000256" key="4">
    <source>
        <dbReference type="ARBA" id="ARBA00004678"/>
    </source>
</evidence>
<evidence type="ECO:0000256" key="7">
    <source>
        <dbReference type="ARBA" id="ARBA00011738"/>
    </source>
</evidence>
<evidence type="ECO:0000313" key="17">
    <source>
        <dbReference type="EMBL" id="CAF1119601.1"/>
    </source>
</evidence>
<protein>
    <recommendedName>
        <fullName evidence="8">sulfite oxidase</fullName>
        <ecNumber evidence="8">1.8.3.1</ecNumber>
    </recommendedName>
</protein>
<evidence type="ECO:0000259" key="15">
    <source>
        <dbReference type="PROSITE" id="PS50255"/>
    </source>
</evidence>
<feature type="domain" description="FAD-binding FR-type" evidence="16">
    <location>
        <begin position="455"/>
        <end position="561"/>
    </location>
</feature>
<dbReference type="EMBL" id="CAJOBA010016666">
    <property type="protein sequence ID" value="CAF3892493.1"/>
    <property type="molecule type" value="Genomic_DNA"/>
</dbReference>
<keyword evidence="11" id="KW-0479">Metal-binding</keyword>
<dbReference type="Proteomes" id="UP000677228">
    <property type="component" value="Unassembled WGS sequence"/>
</dbReference>
<name>A0A815D6Q9_9BILA</name>
<evidence type="ECO:0000256" key="2">
    <source>
        <dbReference type="ARBA" id="ARBA00001971"/>
    </source>
</evidence>
<dbReference type="PRINTS" id="PR00363">
    <property type="entry name" value="CYTOCHROMEB5"/>
</dbReference>
<dbReference type="Pfam" id="PF00970">
    <property type="entry name" value="FAD_binding_6"/>
    <property type="match status" value="1"/>
</dbReference>
<dbReference type="PRINTS" id="PR00407">
    <property type="entry name" value="EUMOPTERIN"/>
</dbReference>
<dbReference type="AlphaFoldDB" id="A0A815D6Q9"/>
<dbReference type="GO" id="GO:0030151">
    <property type="term" value="F:molybdenum ion binding"/>
    <property type="evidence" value="ECO:0007669"/>
    <property type="project" value="InterPro"/>
</dbReference>
<dbReference type="InterPro" id="IPR005066">
    <property type="entry name" value="MoCF_OxRdtse_dimer"/>
</dbReference>
<evidence type="ECO:0000256" key="3">
    <source>
        <dbReference type="ARBA" id="ARBA00003838"/>
    </source>
</evidence>
<dbReference type="InterPro" id="IPR000572">
    <property type="entry name" value="OxRdtase_Mopterin-bd_dom"/>
</dbReference>
<keyword evidence="12" id="KW-0560">Oxidoreductase</keyword>
<dbReference type="GO" id="GO:0008482">
    <property type="term" value="F:sulfite oxidase activity"/>
    <property type="evidence" value="ECO:0007669"/>
    <property type="project" value="UniProtKB-EC"/>
</dbReference>
<dbReference type="Gene3D" id="2.60.40.650">
    <property type="match status" value="1"/>
</dbReference>
<dbReference type="OrthoDB" id="10051395at2759"/>
<dbReference type="PANTHER" id="PTHR19372:SF7">
    <property type="entry name" value="SULFITE OXIDASE, MITOCHONDRIAL"/>
    <property type="match status" value="1"/>
</dbReference>
<dbReference type="GO" id="GO:0043546">
    <property type="term" value="F:molybdopterin cofactor binding"/>
    <property type="evidence" value="ECO:0007669"/>
    <property type="project" value="TreeGrafter"/>
</dbReference>
<dbReference type="Pfam" id="PF00174">
    <property type="entry name" value="Oxidored_molyb"/>
    <property type="match status" value="1"/>
</dbReference>
<evidence type="ECO:0000313" key="19">
    <source>
        <dbReference type="EMBL" id="CAF3892493.1"/>
    </source>
</evidence>
<dbReference type="InterPro" id="IPR036374">
    <property type="entry name" value="OxRdtase_Mopterin-bd_sf"/>
</dbReference>